<dbReference type="Pfam" id="PF02213">
    <property type="entry name" value="GYF"/>
    <property type="match status" value="1"/>
</dbReference>
<dbReference type="FunFam" id="3.30.40.10:FF:000303">
    <property type="entry name" value="Zinc finger CCCH domain-containing protein 19"/>
    <property type="match status" value="1"/>
</dbReference>
<dbReference type="PROSITE" id="PS51360">
    <property type="entry name" value="PLUS3"/>
    <property type="match status" value="1"/>
</dbReference>
<feature type="compositionally biased region" description="Polar residues" evidence="6">
    <location>
        <begin position="1238"/>
        <end position="1248"/>
    </location>
</feature>
<dbReference type="CDD" id="cd15568">
    <property type="entry name" value="PHD5_NSD"/>
    <property type="match status" value="1"/>
</dbReference>
<evidence type="ECO:0000256" key="4">
    <source>
        <dbReference type="ARBA" id="ARBA00023125"/>
    </source>
</evidence>
<feature type="compositionally biased region" description="Basic and acidic residues" evidence="6">
    <location>
        <begin position="562"/>
        <end position="572"/>
    </location>
</feature>
<evidence type="ECO:0000256" key="2">
    <source>
        <dbReference type="ARBA" id="ARBA00022771"/>
    </source>
</evidence>
<feature type="region of interest" description="Disordered" evidence="6">
    <location>
        <begin position="784"/>
        <end position="822"/>
    </location>
</feature>
<dbReference type="SMART" id="SM00719">
    <property type="entry name" value="Plus3"/>
    <property type="match status" value="1"/>
</dbReference>
<feature type="region of interest" description="Disordered" evidence="6">
    <location>
        <begin position="549"/>
        <end position="626"/>
    </location>
</feature>
<dbReference type="InterPro" id="IPR004343">
    <property type="entry name" value="Plus-3_dom"/>
</dbReference>
<dbReference type="PROSITE" id="PS50103">
    <property type="entry name" value="ZF_C3H1"/>
    <property type="match status" value="1"/>
</dbReference>
<feature type="compositionally biased region" description="Basic and acidic residues" evidence="6">
    <location>
        <begin position="916"/>
        <end position="935"/>
    </location>
</feature>
<dbReference type="InterPro" id="IPR001965">
    <property type="entry name" value="Znf_PHD"/>
</dbReference>
<feature type="compositionally biased region" description="Basic and acidic residues" evidence="6">
    <location>
        <begin position="1333"/>
        <end position="1345"/>
    </location>
</feature>
<feature type="region of interest" description="Disordered" evidence="6">
    <location>
        <begin position="1076"/>
        <end position="1098"/>
    </location>
</feature>
<feature type="compositionally biased region" description="Basic and acidic residues" evidence="6">
    <location>
        <begin position="1205"/>
        <end position="1217"/>
    </location>
</feature>
<feature type="region of interest" description="Disordered" evidence="6">
    <location>
        <begin position="835"/>
        <end position="877"/>
    </location>
</feature>
<keyword evidence="12" id="KW-1185">Reference proteome</keyword>
<dbReference type="SMART" id="SM00249">
    <property type="entry name" value="PHD"/>
    <property type="match status" value="1"/>
</dbReference>
<dbReference type="InterPro" id="IPR019786">
    <property type="entry name" value="Zinc_finger_PHD-type_CS"/>
</dbReference>
<dbReference type="PANTHER" id="PTHR46695:SF4">
    <property type="entry name" value="ZINC FINGER CCCH DOMAIN-CONTAINING PROTEIN 44"/>
    <property type="match status" value="1"/>
</dbReference>
<evidence type="ECO:0000259" key="10">
    <source>
        <dbReference type="PROSITE" id="PS51360"/>
    </source>
</evidence>
<evidence type="ECO:0008006" key="13">
    <source>
        <dbReference type="Google" id="ProtNLM"/>
    </source>
</evidence>
<evidence type="ECO:0000313" key="11">
    <source>
        <dbReference type="EMBL" id="KAG6645629.1"/>
    </source>
</evidence>
<accession>A0A8T1PMH2</accession>
<feature type="region of interest" description="Disordered" evidence="6">
    <location>
        <begin position="999"/>
        <end position="1028"/>
    </location>
</feature>
<dbReference type="Proteomes" id="UP000811609">
    <property type="component" value="Chromosome 8"/>
</dbReference>
<feature type="compositionally biased region" description="Polar residues" evidence="6">
    <location>
        <begin position="905"/>
        <end position="915"/>
    </location>
</feature>
<keyword evidence="1 5" id="KW-0479">Metal-binding</keyword>
<feature type="zinc finger region" description="C3H1-type" evidence="5">
    <location>
        <begin position="1375"/>
        <end position="1400"/>
    </location>
</feature>
<gene>
    <name evidence="11" type="ORF">CIPAW_08G135500</name>
</gene>
<dbReference type="InterPro" id="IPR019787">
    <property type="entry name" value="Znf_PHD-finger"/>
</dbReference>
<dbReference type="PROSITE" id="PS50829">
    <property type="entry name" value="GYF"/>
    <property type="match status" value="1"/>
</dbReference>
<keyword evidence="4" id="KW-0238">DNA-binding</keyword>
<dbReference type="PROSITE" id="PS50016">
    <property type="entry name" value="ZF_PHD_2"/>
    <property type="match status" value="1"/>
</dbReference>
<dbReference type="EMBL" id="CM031816">
    <property type="protein sequence ID" value="KAG6645629.1"/>
    <property type="molecule type" value="Genomic_DNA"/>
</dbReference>
<feature type="domain" description="PHD-type" evidence="7">
    <location>
        <begin position="122"/>
        <end position="188"/>
    </location>
</feature>
<dbReference type="InterPro" id="IPR000571">
    <property type="entry name" value="Znf_CCCH"/>
</dbReference>
<evidence type="ECO:0000256" key="1">
    <source>
        <dbReference type="ARBA" id="ARBA00022723"/>
    </source>
</evidence>
<dbReference type="SMART" id="SM00444">
    <property type="entry name" value="GYF"/>
    <property type="match status" value="1"/>
</dbReference>
<feature type="domain" description="C3H1-type" evidence="8">
    <location>
        <begin position="1375"/>
        <end position="1400"/>
    </location>
</feature>
<dbReference type="GO" id="GO:0008270">
    <property type="term" value="F:zinc ion binding"/>
    <property type="evidence" value="ECO:0007669"/>
    <property type="project" value="UniProtKB-KW"/>
</dbReference>
<feature type="domain" description="GYF" evidence="9">
    <location>
        <begin position="703"/>
        <end position="757"/>
    </location>
</feature>
<proteinExistence type="predicted"/>
<name>A0A8T1PMH2_CARIL</name>
<feature type="compositionally biased region" description="Polar residues" evidence="6">
    <location>
        <begin position="835"/>
        <end position="849"/>
    </location>
</feature>
<comment type="caution">
    <text evidence="11">The sequence shown here is derived from an EMBL/GenBank/DDBJ whole genome shotgun (WGS) entry which is preliminary data.</text>
</comment>
<feature type="compositionally biased region" description="Polar residues" evidence="6">
    <location>
        <begin position="1185"/>
        <end position="1201"/>
    </location>
</feature>
<dbReference type="Pfam" id="PF03126">
    <property type="entry name" value="Plus-3"/>
    <property type="match status" value="1"/>
</dbReference>
<evidence type="ECO:0000256" key="5">
    <source>
        <dbReference type="PROSITE-ProRule" id="PRU00723"/>
    </source>
</evidence>
<evidence type="ECO:0000256" key="3">
    <source>
        <dbReference type="ARBA" id="ARBA00022833"/>
    </source>
</evidence>
<reference evidence="11" key="1">
    <citation type="submission" date="2020-12" db="EMBL/GenBank/DDBJ databases">
        <title>WGS assembly of Carya illinoinensis cv. Pawnee.</title>
        <authorList>
            <person name="Platts A."/>
            <person name="Shu S."/>
            <person name="Wright S."/>
            <person name="Barry K."/>
            <person name="Edger P."/>
            <person name="Pires J.C."/>
            <person name="Schmutz J."/>
        </authorList>
    </citation>
    <scope>NUCLEOTIDE SEQUENCE</scope>
    <source>
        <tissue evidence="11">Leaf</tissue>
    </source>
</reference>
<organism evidence="11 12">
    <name type="scientific">Carya illinoinensis</name>
    <name type="common">Pecan</name>
    <dbReference type="NCBI Taxonomy" id="32201"/>
    <lineage>
        <taxon>Eukaryota</taxon>
        <taxon>Viridiplantae</taxon>
        <taxon>Streptophyta</taxon>
        <taxon>Embryophyta</taxon>
        <taxon>Tracheophyta</taxon>
        <taxon>Spermatophyta</taxon>
        <taxon>Magnoliopsida</taxon>
        <taxon>eudicotyledons</taxon>
        <taxon>Gunneridae</taxon>
        <taxon>Pentapetalae</taxon>
        <taxon>rosids</taxon>
        <taxon>fabids</taxon>
        <taxon>Fagales</taxon>
        <taxon>Juglandaceae</taxon>
        <taxon>Carya</taxon>
    </lineage>
</organism>
<protein>
    <recommendedName>
        <fullName evidence="13">Zinc finger CCCH domain-containing protein 44-like</fullName>
    </recommendedName>
</protein>
<evidence type="ECO:0000259" key="8">
    <source>
        <dbReference type="PROSITE" id="PS50103"/>
    </source>
</evidence>
<feature type="compositionally biased region" description="Polar residues" evidence="6">
    <location>
        <begin position="857"/>
        <end position="877"/>
    </location>
</feature>
<dbReference type="InterPro" id="IPR003169">
    <property type="entry name" value="GYF"/>
</dbReference>
<evidence type="ECO:0000259" key="7">
    <source>
        <dbReference type="PROSITE" id="PS50016"/>
    </source>
</evidence>
<dbReference type="GO" id="GO:0003677">
    <property type="term" value="F:DNA binding"/>
    <property type="evidence" value="ECO:0007669"/>
    <property type="project" value="UniProtKB-KW"/>
</dbReference>
<dbReference type="InterPro" id="IPR058668">
    <property type="entry name" value="NERD_dom"/>
</dbReference>
<feature type="domain" description="Plus3" evidence="10">
    <location>
        <begin position="357"/>
        <end position="490"/>
    </location>
</feature>
<sequence>MERTHISQQQTSGHYRPCLQDGRVEQGGFDDSVPTADQMSVDQREAMRDMDDSQLVGAPEVGVVAKENVSVAEVEMLMMMKKKMEVNPVETMVAKRKRGRPPGGLTKTNKTAPPVRKKKDEEDVCFICFDGGSLVLCDRRGCPKAYHPACIKRDESFFKSRAKWNCGWHICSNCQKAAHYMCYTCTYSLCKGCIKDADYLSVRGNNGFCRMCMRTVMLIENFQGNTEVPQVDFDDKSSWEYLFKMYWIFLKGKLSLTLDELTQAKSPWKEAYAIAQKGESSGKLYDSIDDKVSSFNNSCAALQTNISRKRKAKELPIFNKDSATKEKSGSDQDPHLPEGTIWASKELLEFVAHMKNAIDVHNINLIYLRRNLMEGLMDDVDKFHDKVVGSIVRIRIPGNDQKQETYRLVQVAGTNKVAKPYKLGQRNTDLMLEILNLDKKEVISIDEVSNQEFSEDECKHLRRSMKCGLIKWLTVGEIQAKAMTLQPVRVNDGLEAEIIGLNHLRDRASEKGHEKEFRECMERIQLLSSPEERQRRLLEIIEVHIDPKMDPSYESEDNVGELDEKKQDDYVRTELSGYGRKESDPISTQRGDYVLNDTESREQKNLAKSCKQSRGAGMTSSSNKGGATWLHEMMNESSWKETEASGINNWDTPANPINTSGSLAIGCNSQAVLKSEISGVASEISPLALSTGADEFANNFETDKVWHYRDPNGIIQGPFFISQLHKRNTNGHFPPDLRIWRINETQDKSVLLTEASSGKFHEAKMVLNNSNLLSKDVGVATDNRDHNGDVGLSGSMNASQIDNKEEEGSWKPMQDDSSGNNEFLRSNGWVSSSCSWTTPADVSNSNEQKNGAFESGWDSSKGNSSCPDQPQACSSSLVPPAFSGKSFESVSCPVREVYGGECTSVQENGNCNSHSTADDQIKNEQGCENRSDSEGHSGQSSGQSWRPPPVNVSSNDWVSSSDFISLVKSLETTEQTQEIDFRDLPTPTIKQNNEDLEVQAAKNKQPASSGVPVQDAGPSRSTASSLVGGGAQISEVADGMGAYSPTPSKPSIGEWGSSLLSASSLIRTEIDHAATPSPISDQLAHSSPSHPTSNASSWPAIVTEPTEFCSLADESVTEPTEFCSLADESVSDLLAQVEAMESLDGLPSPTSIMKCREVLTQDSKHDSSSPLNAFSPGLDPGKSDALSSTGDLQAPSQSTVTDEPDGVRHADVLDPPKRSNRHSSTIVEVEGDAKRTDISVNQWGSRSEIQPPPPSTESWHISATDTTWRVGSESTANSWRLAQGSPNLGWGGSNQSNTNVGSGPVQMAAQNSIGVNFGASAGNPGFYRPRIGGDRFSGPRDRGFQSRDLGYGRGRGMWNRQPFYGGGNESSFRPPKSHRVCKYHESGYCKKGASCGFLHP</sequence>
<dbReference type="PROSITE" id="PS01359">
    <property type="entry name" value="ZF_PHD_1"/>
    <property type="match status" value="1"/>
</dbReference>
<keyword evidence="3 5" id="KW-0862">Zinc</keyword>
<dbReference type="Pfam" id="PF25980">
    <property type="entry name" value="NERD_plant"/>
    <property type="match status" value="1"/>
</dbReference>
<feature type="region of interest" description="Disordered" evidence="6">
    <location>
        <begin position="1160"/>
        <end position="1260"/>
    </location>
</feature>
<feature type="region of interest" description="Disordered" evidence="6">
    <location>
        <begin position="905"/>
        <end position="957"/>
    </location>
</feature>
<feature type="compositionally biased region" description="Polar residues" evidence="6">
    <location>
        <begin position="1"/>
        <end position="13"/>
    </location>
</feature>
<evidence type="ECO:0000259" key="9">
    <source>
        <dbReference type="PROSITE" id="PS50829"/>
    </source>
</evidence>
<keyword evidence="2 5" id="KW-0863">Zinc-finger</keyword>
<evidence type="ECO:0000256" key="6">
    <source>
        <dbReference type="SAM" id="MobiDB-lite"/>
    </source>
</evidence>
<feature type="region of interest" description="Disordered" evidence="6">
    <location>
        <begin position="1"/>
        <end position="35"/>
    </location>
</feature>
<evidence type="ECO:0000313" key="12">
    <source>
        <dbReference type="Proteomes" id="UP000811609"/>
    </source>
</evidence>
<feature type="compositionally biased region" description="Low complexity" evidence="6">
    <location>
        <begin position="1084"/>
        <end position="1097"/>
    </location>
</feature>
<dbReference type="PANTHER" id="PTHR46695">
    <property type="entry name" value="ZINC FINGER CCCH DOMAIN-CONTAINING PROTEIN 44-RELATED"/>
    <property type="match status" value="1"/>
</dbReference>
<feature type="region of interest" description="Disordered" evidence="6">
    <location>
        <begin position="1333"/>
        <end position="1352"/>
    </location>
</feature>